<dbReference type="InterPro" id="IPR019223">
    <property type="entry name" value="DUF2147"/>
</dbReference>
<reference evidence="3" key="1">
    <citation type="submission" date="2017-03" db="EMBL/GenBank/DDBJ databases">
        <authorList>
            <person name="Rodrigo-Torres L."/>
            <person name="Arahal R.D."/>
            <person name="Lucena T."/>
        </authorList>
    </citation>
    <scope>NUCLEOTIDE SEQUENCE [LARGE SCALE GENOMIC DNA]</scope>
    <source>
        <strain evidence="3">CECT 8411</strain>
    </source>
</reference>
<evidence type="ECO:0000259" key="1">
    <source>
        <dbReference type="Pfam" id="PF09917"/>
    </source>
</evidence>
<evidence type="ECO:0000313" key="2">
    <source>
        <dbReference type="EMBL" id="SLN64078.1"/>
    </source>
</evidence>
<dbReference type="EMBL" id="FWFP01000009">
    <property type="protein sequence ID" value="SLN64078.1"/>
    <property type="molecule type" value="Genomic_DNA"/>
</dbReference>
<dbReference type="AlphaFoldDB" id="A0A1X6ZWZ4"/>
<proteinExistence type="predicted"/>
<feature type="domain" description="DUF2147" evidence="1">
    <location>
        <begin position="48"/>
        <end position="151"/>
    </location>
</feature>
<dbReference type="PROSITE" id="PS51257">
    <property type="entry name" value="PROKAR_LIPOPROTEIN"/>
    <property type="match status" value="1"/>
</dbReference>
<dbReference type="Pfam" id="PF09917">
    <property type="entry name" value="DUF2147"/>
    <property type="match status" value="1"/>
</dbReference>
<dbReference type="Gene3D" id="2.40.128.520">
    <property type="match status" value="1"/>
</dbReference>
<evidence type="ECO:0000313" key="3">
    <source>
        <dbReference type="Proteomes" id="UP000193778"/>
    </source>
</evidence>
<keyword evidence="3" id="KW-1185">Reference proteome</keyword>
<accession>A0A1X6ZWZ4</accession>
<organism evidence="2 3">
    <name type="scientific">Ruegeria meonggei</name>
    <dbReference type="NCBI Taxonomy" id="1446476"/>
    <lineage>
        <taxon>Bacteria</taxon>
        <taxon>Pseudomonadati</taxon>
        <taxon>Pseudomonadota</taxon>
        <taxon>Alphaproteobacteria</taxon>
        <taxon>Rhodobacterales</taxon>
        <taxon>Roseobacteraceae</taxon>
        <taxon>Ruegeria</taxon>
    </lineage>
</organism>
<sequence length="208" mass="22365">MNIKVAGAKCPSLVKGLHVTIAAIMVSACTSQNQDAEIVTRTLSPLEGYWRLDDKASIVFIEPCMGQSNKLCGRLVTFEGNSNALDTLNPGILNWGQKICNSTIVTDLAPADKEPDTHTGYLYDPEMGQSVNLIFSVKSPNQLAARAYHGSSVNEAINLVVSSALTGSVPIFETASLATRASIGKDHLGEDSTWTRVNKPERLCDTQI</sequence>
<dbReference type="OrthoDB" id="9811671at2"/>
<name>A0A1X6ZWZ4_9RHOB</name>
<dbReference type="RefSeq" id="WP_085823672.1">
    <property type="nucleotide sequence ID" value="NZ_FWFP01000009.1"/>
</dbReference>
<dbReference type="Proteomes" id="UP000193778">
    <property type="component" value="Unassembled WGS sequence"/>
</dbReference>
<gene>
    <name evidence="2" type="ORF">RUM8411_03191</name>
</gene>
<protein>
    <recommendedName>
        <fullName evidence="1">DUF2147 domain-containing protein</fullName>
    </recommendedName>
</protein>